<feature type="compositionally biased region" description="Basic and acidic residues" evidence="1">
    <location>
        <begin position="19"/>
        <end position="49"/>
    </location>
</feature>
<keyword evidence="3" id="KW-0808">Transferase</keyword>
<dbReference type="PANTHER" id="PTHR22753:SF14">
    <property type="entry name" value="MONOACYLGLYCEROL_DIACYLGLYCEROL O-ACYLTRANSFERASE"/>
    <property type="match status" value="1"/>
</dbReference>
<dbReference type="Pfam" id="PF01553">
    <property type="entry name" value="Acyltransferase"/>
    <property type="match status" value="1"/>
</dbReference>
<reference evidence="4" key="1">
    <citation type="journal article" date="2019" name="Int. J. Syst. Evol. Microbiol.">
        <title>The Global Catalogue of Microorganisms (GCM) 10K type strain sequencing project: providing services to taxonomists for standard genome sequencing and annotation.</title>
        <authorList>
            <consortium name="The Broad Institute Genomics Platform"/>
            <consortium name="The Broad Institute Genome Sequencing Center for Infectious Disease"/>
            <person name="Wu L."/>
            <person name="Ma J."/>
        </authorList>
    </citation>
    <scope>NUCLEOTIDE SEQUENCE [LARGE SCALE GENOMIC DNA]</scope>
    <source>
        <strain evidence="4">JCM 31202</strain>
    </source>
</reference>
<dbReference type="RefSeq" id="WP_378298752.1">
    <property type="nucleotide sequence ID" value="NZ_JBHTJA010000022.1"/>
</dbReference>
<dbReference type="PANTHER" id="PTHR22753">
    <property type="entry name" value="TRANSMEMBRANE PROTEIN 68"/>
    <property type="match status" value="1"/>
</dbReference>
<dbReference type="SMART" id="SM00563">
    <property type="entry name" value="PlsC"/>
    <property type="match status" value="1"/>
</dbReference>
<feature type="domain" description="Phospholipid/glycerol acyltransferase" evidence="2">
    <location>
        <begin position="128"/>
        <end position="245"/>
    </location>
</feature>
<name>A0ABW3EQM1_9ACTN</name>
<dbReference type="GO" id="GO:0016746">
    <property type="term" value="F:acyltransferase activity"/>
    <property type="evidence" value="ECO:0007669"/>
    <property type="project" value="UniProtKB-KW"/>
</dbReference>
<gene>
    <name evidence="3" type="ORF">ACFQ11_14145</name>
</gene>
<evidence type="ECO:0000313" key="3">
    <source>
        <dbReference type="EMBL" id="MFD0901537.1"/>
    </source>
</evidence>
<proteinExistence type="predicted"/>
<accession>A0ABW3EQM1</accession>
<sequence>MNAHHEADEGARIIPLAAARERDGGGDERRDAGSDARRGGDAASGDRDAASGGLRSLERSLGRSLERRIAAGLEFLSRRLTGDYEVDEFGFDPELNGTVLLPPARALYEHWFRVELAGVENVPRDGGALVVANHSGTLPLDGLMLTVALHDHAGRDLRLLGADLIYQVPLLGHLARKAGHTLACQADAVRLLGKGEIVGVFPEGYKGVGKPFADRYKLRRFGRGGFVGTALRAGVPIVPCAIVGAEEIYPKIADLRPLARLLGLPYFPVTPTFPLLGPAGLVPLPSKWMIAFGEPMYLDDYDAEDADDPMTVFEITDHVRENVQQMLHETRLRRGPAFF</sequence>
<feature type="region of interest" description="Disordered" evidence="1">
    <location>
        <begin position="1"/>
        <end position="54"/>
    </location>
</feature>
<evidence type="ECO:0000313" key="4">
    <source>
        <dbReference type="Proteomes" id="UP001596972"/>
    </source>
</evidence>
<organism evidence="3 4">
    <name type="scientific">Actinomadura sediminis</name>
    <dbReference type="NCBI Taxonomy" id="1038904"/>
    <lineage>
        <taxon>Bacteria</taxon>
        <taxon>Bacillati</taxon>
        <taxon>Actinomycetota</taxon>
        <taxon>Actinomycetes</taxon>
        <taxon>Streptosporangiales</taxon>
        <taxon>Thermomonosporaceae</taxon>
        <taxon>Actinomadura</taxon>
    </lineage>
</organism>
<dbReference type="EMBL" id="JBHTJA010000022">
    <property type="protein sequence ID" value="MFD0901537.1"/>
    <property type="molecule type" value="Genomic_DNA"/>
</dbReference>
<dbReference type="SUPFAM" id="SSF69593">
    <property type="entry name" value="Glycerol-3-phosphate (1)-acyltransferase"/>
    <property type="match status" value="1"/>
</dbReference>
<dbReference type="CDD" id="cd07987">
    <property type="entry name" value="LPLAT_MGAT-like"/>
    <property type="match status" value="1"/>
</dbReference>
<protein>
    <submittedName>
        <fullName evidence="3">Lysophospholipid acyltransferase family protein</fullName>
    </submittedName>
</protein>
<keyword evidence="3" id="KW-0012">Acyltransferase</keyword>
<dbReference type="InterPro" id="IPR002123">
    <property type="entry name" value="Plipid/glycerol_acylTrfase"/>
</dbReference>
<comment type="caution">
    <text evidence="3">The sequence shown here is derived from an EMBL/GenBank/DDBJ whole genome shotgun (WGS) entry which is preliminary data.</text>
</comment>
<evidence type="ECO:0000259" key="2">
    <source>
        <dbReference type="SMART" id="SM00563"/>
    </source>
</evidence>
<feature type="compositionally biased region" description="Basic and acidic residues" evidence="1">
    <location>
        <begin position="1"/>
        <end position="11"/>
    </location>
</feature>
<keyword evidence="4" id="KW-1185">Reference proteome</keyword>
<evidence type="ECO:0000256" key="1">
    <source>
        <dbReference type="SAM" id="MobiDB-lite"/>
    </source>
</evidence>
<dbReference type="Proteomes" id="UP001596972">
    <property type="component" value="Unassembled WGS sequence"/>
</dbReference>